<dbReference type="HOGENOM" id="CLU_3260450_0_0_1"/>
<accession>G2YI62</accession>
<dbReference type="AlphaFoldDB" id="G2YI62"/>
<evidence type="ECO:0000313" key="2">
    <source>
        <dbReference type="Proteomes" id="UP000008177"/>
    </source>
</evidence>
<sequence length="42" mass="4611">MPGASQITESPNFGGSTHVVHKSRCNYGLREDVFKVMVGMDQ</sequence>
<dbReference type="EMBL" id="FQ790337">
    <property type="protein sequence ID" value="CCD51399.1"/>
    <property type="molecule type" value="Genomic_DNA"/>
</dbReference>
<evidence type="ECO:0000313" key="1">
    <source>
        <dbReference type="EMBL" id="CCD51399.1"/>
    </source>
</evidence>
<dbReference type="InParanoid" id="G2YI62"/>
<proteinExistence type="predicted"/>
<gene>
    <name evidence="1" type="ORF">BofuT4_uP017050.1</name>
</gene>
<reference evidence="2" key="1">
    <citation type="journal article" date="2011" name="PLoS Genet.">
        <title>Genomic analysis of the necrotrophic fungal pathogens Sclerotinia sclerotiorum and Botrytis cinerea.</title>
        <authorList>
            <person name="Amselem J."/>
            <person name="Cuomo C.A."/>
            <person name="van Kan J.A."/>
            <person name="Viaud M."/>
            <person name="Benito E.P."/>
            <person name="Couloux A."/>
            <person name="Coutinho P.M."/>
            <person name="de Vries R.P."/>
            <person name="Dyer P.S."/>
            <person name="Fillinger S."/>
            <person name="Fournier E."/>
            <person name="Gout L."/>
            <person name="Hahn M."/>
            <person name="Kohn L."/>
            <person name="Lapalu N."/>
            <person name="Plummer K.M."/>
            <person name="Pradier J.M."/>
            <person name="Quevillon E."/>
            <person name="Sharon A."/>
            <person name="Simon A."/>
            <person name="ten Have A."/>
            <person name="Tudzynski B."/>
            <person name="Tudzynski P."/>
            <person name="Wincker P."/>
            <person name="Andrew M."/>
            <person name="Anthouard V."/>
            <person name="Beever R.E."/>
            <person name="Beffa R."/>
            <person name="Benoit I."/>
            <person name="Bouzid O."/>
            <person name="Brault B."/>
            <person name="Chen Z."/>
            <person name="Choquer M."/>
            <person name="Collemare J."/>
            <person name="Cotton P."/>
            <person name="Danchin E.G."/>
            <person name="Da Silva C."/>
            <person name="Gautier A."/>
            <person name="Giraud C."/>
            <person name="Giraud T."/>
            <person name="Gonzalez C."/>
            <person name="Grossetete S."/>
            <person name="Guldener U."/>
            <person name="Henrissat B."/>
            <person name="Howlett B.J."/>
            <person name="Kodira C."/>
            <person name="Kretschmer M."/>
            <person name="Lappartient A."/>
            <person name="Leroch M."/>
            <person name="Levis C."/>
            <person name="Mauceli E."/>
            <person name="Neuveglise C."/>
            <person name="Oeser B."/>
            <person name="Pearson M."/>
            <person name="Poulain J."/>
            <person name="Poussereau N."/>
            <person name="Quesneville H."/>
            <person name="Rascle C."/>
            <person name="Schumacher J."/>
            <person name="Segurens B."/>
            <person name="Sexton A."/>
            <person name="Silva E."/>
            <person name="Sirven C."/>
            <person name="Soanes D.M."/>
            <person name="Talbot N.J."/>
            <person name="Templeton M."/>
            <person name="Yandava C."/>
            <person name="Yarden O."/>
            <person name="Zeng Q."/>
            <person name="Rollins J.A."/>
            <person name="Lebrun M.H."/>
            <person name="Dickman M."/>
        </authorList>
    </citation>
    <scope>NUCLEOTIDE SEQUENCE [LARGE SCALE GENOMIC DNA]</scope>
    <source>
        <strain evidence="2">T4</strain>
    </source>
</reference>
<name>G2YI62_BOTF4</name>
<organism evidence="1 2">
    <name type="scientific">Botryotinia fuckeliana (strain T4)</name>
    <name type="common">Noble rot fungus</name>
    <name type="synonym">Botrytis cinerea</name>
    <dbReference type="NCBI Taxonomy" id="999810"/>
    <lineage>
        <taxon>Eukaryota</taxon>
        <taxon>Fungi</taxon>
        <taxon>Dikarya</taxon>
        <taxon>Ascomycota</taxon>
        <taxon>Pezizomycotina</taxon>
        <taxon>Leotiomycetes</taxon>
        <taxon>Helotiales</taxon>
        <taxon>Sclerotiniaceae</taxon>
        <taxon>Botrytis</taxon>
    </lineage>
</organism>
<protein>
    <submittedName>
        <fullName evidence="1">Uncharacterized protein</fullName>
    </submittedName>
</protein>
<dbReference type="Proteomes" id="UP000008177">
    <property type="component" value="Unplaced contigs"/>
</dbReference>